<dbReference type="InterPro" id="IPR000873">
    <property type="entry name" value="AMP-dep_synth/lig_dom"/>
</dbReference>
<dbReference type="InterPro" id="IPR023213">
    <property type="entry name" value="CAT-like_dom_sf"/>
</dbReference>
<dbReference type="Proteomes" id="UP001431926">
    <property type="component" value="Chromosome"/>
</dbReference>
<dbReference type="SUPFAM" id="SSF56801">
    <property type="entry name" value="Acetyl-CoA synthetase-like"/>
    <property type="match status" value="1"/>
</dbReference>
<dbReference type="Pfam" id="PF00501">
    <property type="entry name" value="AMP-binding"/>
    <property type="match status" value="1"/>
</dbReference>
<dbReference type="PRINTS" id="PR00154">
    <property type="entry name" value="AMPBINDING"/>
</dbReference>
<dbReference type="PANTHER" id="PTHR45527:SF1">
    <property type="entry name" value="FATTY ACID SYNTHASE"/>
    <property type="match status" value="1"/>
</dbReference>
<feature type="domain" description="AMP-dependent synthetase/ligase" evidence="2">
    <location>
        <begin position="311"/>
        <end position="478"/>
    </location>
</feature>
<dbReference type="RefSeq" id="WP_329360604.1">
    <property type="nucleotide sequence ID" value="NZ_CP109491.1"/>
</dbReference>
<gene>
    <name evidence="4" type="ORF">OG367_39395</name>
</gene>
<proteinExistence type="predicted"/>
<feature type="domain" description="Condensation" evidence="3">
    <location>
        <begin position="22"/>
        <end position="287"/>
    </location>
</feature>
<dbReference type="InterPro" id="IPR001242">
    <property type="entry name" value="Condensation_dom"/>
</dbReference>
<keyword evidence="5" id="KW-1185">Reference proteome</keyword>
<dbReference type="PROSITE" id="PS00455">
    <property type="entry name" value="AMP_BINDING"/>
    <property type="match status" value="1"/>
</dbReference>
<dbReference type="Gene3D" id="3.40.50.980">
    <property type="match status" value="2"/>
</dbReference>
<evidence type="ECO:0000259" key="3">
    <source>
        <dbReference type="Pfam" id="PF00668"/>
    </source>
</evidence>
<accession>A0ABZ1ZUB0</accession>
<sequence>MARRKPDIGAQAAPPPLQLGAYADAQRTTPLNESDLRHRTERLTGAPDLSTIPSDRTRPAELSTDGARIALRLDEDLTSAVRRFARATRTTPFAVLTAAAVALLHRHGTGDDIVVGTPMSRRANAGLDPVMDCLTDLMPLAFAVGADLSFRDLVRSARSEVLDLVRHRDVPFGELVRRTATAGQLGRFPLFQTVVQLNDGPESGLNLPGATAERLYAHSGTAKFDLCIGLAAENEAFRGFLDCATDLYAPATARRIADRYRTLPTSVLADPGLPLAETPLLSSDAYEVVTLTWACAARPADPPPVQAAFEACRRRTSNAAAAVWHDRQLTYEELGAAADRLAHQLIRTSSSGRAMGILMDHCPDMTVAVLAVLKSGSPYVPLDPAYPADRLAYMIEDSGLHTLLTQPHLRDRCALPPSVRVLGPEQWNTEARPHPADPGLPESGPADLAYLMYTSGSTGKPKGVAMPHGPVSGLVQWQCRNPLRPRHRRSRFDLPADSVSCTAHSLTR</sequence>
<organism evidence="4 5">
    <name type="scientific">Streptomyces anulatus</name>
    <name type="common">Streptomyces chrysomallus</name>
    <dbReference type="NCBI Taxonomy" id="1892"/>
    <lineage>
        <taxon>Bacteria</taxon>
        <taxon>Bacillati</taxon>
        <taxon>Actinomycetota</taxon>
        <taxon>Actinomycetes</taxon>
        <taxon>Kitasatosporales</taxon>
        <taxon>Streptomycetaceae</taxon>
        <taxon>Streptomyces</taxon>
    </lineage>
</organism>
<name>A0ABZ1ZUB0_STRAQ</name>
<dbReference type="SUPFAM" id="SSF52777">
    <property type="entry name" value="CoA-dependent acyltransferases"/>
    <property type="match status" value="1"/>
</dbReference>
<evidence type="ECO:0000256" key="1">
    <source>
        <dbReference type="SAM" id="MobiDB-lite"/>
    </source>
</evidence>
<feature type="region of interest" description="Disordered" evidence="1">
    <location>
        <begin position="1"/>
        <end position="63"/>
    </location>
</feature>
<evidence type="ECO:0000313" key="4">
    <source>
        <dbReference type="EMBL" id="WUX42371.1"/>
    </source>
</evidence>
<dbReference type="Gene3D" id="3.30.559.10">
    <property type="entry name" value="Chloramphenicol acetyltransferase-like domain"/>
    <property type="match status" value="1"/>
</dbReference>
<reference evidence="4" key="1">
    <citation type="submission" date="2022-10" db="EMBL/GenBank/DDBJ databases">
        <title>The complete genomes of actinobacterial strains from the NBC collection.</title>
        <authorList>
            <person name="Joergensen T.S."/>
            <person name="Alvarez Arevalo M."/>
            <person name="Sterndorff E.B."/>
            <person name="Faurdal D."/>
            <person name="Vuksanovic O."/>
            <person name="Mourched A.-S."/>
            <person name="Charusanti P."/>
            <person name="Shaw S."/>
            <person name="Blin K."/>
            <person name="Weber T."/>
        </authorList>
    </citation>
    <scope>NUCLEOTIDE SEQUENCE</scope>
    <source>
        <strain evidence="4">NBC_01436</strain>
    </source>
</reference>
<dbReference type="InterPro" id="IPR020459">
    <property type="entry name" value="AMP-binding"/>
</dbReference>
<evidence type="ECO:0000313" key="5">
    <source>
        <dbReference type="Proteomes" id="UP001431926"/>
    </source>
</evidence>
<evidence type="ECO:0000259" key="2">
    <source>
        <dbReference type="Pfam" id="PF00501"/>
    </source>
</evidence>
<dbReference type="Gene3D" id="3.30.559.30">
    <property type="entry name" value="Nonribosomal peptide synthetase, condensation domain"/>
    <property type="match status" value="1"/>
</dbReference>
<dbReference type="EMBL" id="CP109491">
    <property type="protein sequence ID" value="WUX42371.1"/>
    <property type="molecule type" value="Genomic_DNA"/>
</dbReference>
<dbReference type="PANTHER" id="PTHR45527">
    <property type="entry name" value="NONRIBOSOMAL PEPTIDE SYNTHETASE"/>
    <property type="match status" value="1"/>
</dbReference>
<dbReference type="Pfam" id="PF00668">
    <property type="entry name" value="Condensation"/>
    <property type="match status" value="1"/>
</dbReference>
<protein>
    <submittedName>
        <fullName evidence="4">AMP-binding protein</fullName>
    </submittedName>
</protein>
<dbReference type="InterPro" id="IPR020845">
    <property type="entry name" value="AMP-binding_CS"/>
</dbReference>